<evidence type="ECO:0000256" key="9">
    <source>
        <dbReference type="SAM" id="MobiDB-lite"/>
    </source>
</evidence>
<dbReference type="Pfam" id="PF22042">
    <property type="entry name" value="EF-G_D2"/>
    <property type="match status" value="1"/>
</dbReference>
<dbReference type="InterPro" id="IPR036925">
    <property type="entry name" value="TIF_IF2_dom3_sf"/>
</dbReference>
<dbReference type="EMBL" id="MT193838">
    <property type="protein sequence ID" value="QIZ74697.1"/>
    <property type="molecule type" value="Genomic_DNA"/>
</dbReference>
<dbReference type="GO" id="GO:0005829">
    <property type="term" value="C:cytosol"/>
    <property type="evidence" value="ECO:0007669"/>
    <property type="project" value="TreeGrafter"/>
</dbReference>
<organism evidence="11">
    <name type="scientific">Caulacanthus okamurae</name>
    <dbReference type="NCBI Taxonomy" id="152008"/>
    <lineage>
        <taxon>Eukaryota</taxon>
        <taxon>Rhodophyta</taxon>
        <taxon>Florideophyceae</taxon>
        <taxon>Rhodymeniophycidae</taxon>
        <taxon>Gigartinales</taxon>
        <taxon>Caulacanthaceae</taxon>
        <taxon>Caulacanthus</taxon>
    </lineage>
</organism>
<evidence type="ECO:0000256" key="2">
    <source>
        <dbReference type="ARBA" id="ARBA00022540"/>
    </source>
</evidence>
<evidence type="ECO:0000256" key="6">
    <source>
        <dbReference type="ARBA" id="ARBA00025162"/>
    </source>
</evidence>
<evidence type="ECO:0000259" key="10">
    <source>
        <dbReference type="PROSITE" id="PS51722"/>
    </source>
</evidence>
<dbReference type="GO" id="GO:0003924">
    <property type="term" value="F:GTPase activity"/>
    <property type="evidence" value="ECO:0007669"/>
    <property type="project" value="UniProtKB-UniRule"/>
</dbReference>
<dbReference type="AlphaFoldDB" id="A0A6H1U8G8"/>
<dbReference type="FunFam" id="3.40.50.10050:FF:000001">
    <property type="entry name" value="Translation initiation factor IF-2"/>
    <property type="match status" value="1"/>
</dbReference>
<keyword evidence="5 8" id="KW-0342">GTP-binding</keyword>
<dbReference type="CDD" id="cd01887">
    <property type="entry name" value="IF2_eIF5B"/>
    <property type="match status" value="1"/>
</dbReference>
<dbReference type="GO" id="GO:0009507">
    <property type="term" value="C:chloroplast"/>
    <property type="evidence" value="ECO:0007669"/>
    <property type="project" value="UniProtKB-SubCell"/>
</dbReference>
<dbReference type="GO" id="GO:0005525">
    <property type="term" value="F:GTP binding"/>
    <property type="evidence" value="ECO:0007669"/>
    <property type="project" value="UniProtKB-KW"/>
</dbReference>
<dbReference type="InterPro" id="IPR006847">
    <property type="entry name" value="IF2_N"/>
</dbReference>
<dbReference type="Gene3D" id="2.40.30.10">
    <property type="entry name" value="Translation factors"/>
    <property type="match status" value="2"/>
</dbReference>
<keyword evidence="11" id="KW-0150">Chloroplast</keyword>
<feature type="binding site" evidence="8">
    <location>
        <begin position="327"/>
        <end position="331"/>
    </location>
    <ligand>
        <name>GTP</name>
        <dbReference type="ChEBI" id="CHEBI:37565"/>
    </ligand>
</feature>
<proteinExistence type="inferred from homology"/>
<dbReference type="GeneID" id="54615693"/>
<dbReference type="InterPro" id="IPR000178">
    <property type="entry name" value="TF_IF2_bacterial-like"/>
</dbReference>
<dbReference type="PROSITE" id="PS01176">
    <property type="entry name" value="IF2"/>
    <property type="match status" value="1"/>
</dbReference>
<keyword evidence="2 8" id="KW-0396">Initiation factor</keyword>
<comment type="caution">
    <text evidence="8">Lacks conserved residue(s) required for the propagation of feature annotation.</text>
</comment>
<dbReference type="NCBIfam" id="TIGR00231">
    <property type="entry name" value="small_GTP"/>
    <property type="match status" value="1"/>
</dbReference>
<dbReference type="SUPFAM" id="SSF52540">
    <property type="entry name" value="P-loop containing nucleoside triphosphate hydrolases"/>
    <property type="match status" value="1"/>
</dbReference>
<evidence type="ECO:0000256" key="7">
    <source>
        <dbReference type="ARBA" id="ARBA00044105"/>
    </source>
</evidence>
<dbReference type="CDD" id="cd03692">
    <property type="entry name" value="mtIF2_IVc"/>
    <property type="match status" value="1"/>
</dbReference>
<dbReference type="Pfam" id="PF00009">
    <property type="entry name" value="GTP_EFTU"/>
    <property type="match status" value="1"/>
</dbReference>
<comment type="function">
    <text evidence="6 8">One of the essential components for the initiation of protein synthesis. Protects formylmethionyl-tRNA from spontaneous hydrolysis and promotes its binding to the 30S ribosomal subunits. Also involved in the hydrolysis of GTP during the formation of the 70S ribosomal complex.</text>
</comment>
<dbReference type="Gene3D" id="3.40.50.10050">
    <property type="entry name" value="Translation initiation factor IF- 2, domain 3"/>
    <property type="match status" value="1"/>
</dbReference>
<evidence type="ECO:0000256" key="8">
    <source>
        <dbReference type="HAMAP-Rule" id="MF_00100"/>
    </source>
</evidence>
<dbReference type="PANTHER" id="PTHR43381">
    <property type="entry name" value="TRANSLATION INITIATION FACTOR IF-2-RELATED"/>
    <property type="match status" value="1"/>
</dbReference>
<evidence type="ECO:0000256" key="5">
    <source>
        <dbReference type="ARBA" id="ARBA00023134"/>
    </source>
</evidence>
<dbReference type="RefSeq" id="YP_009774080.1">
    <property type="nucleotide sequence ID" value="NC_047434.1"/>
</dbReference>
<dbReference type="InterPro" id="IPR023115">
    <property type="entry name" value="TIF_IF2_dom3"/>
</dbReference>
<evidence type="ECO:0000313" key="11">
    <source>
        <dbReference type="EMBL" id="QIZ74697.1"/>
    </source>
</evidence>
<dbReference type="PRINTS" id="PR00315">
    <property type="entry name" value="ELONGATNFCT"/>
</dbReference>
<evidence type="ECO:0000256" key="4">
    <source>
        <dbReference type="ARBA" id="ARBA00022917"/>
    </source>
</evidence>
<sequence>MISKILFISQYFDLNFYQNILYTCALEFKKDILLLNDPQIIYLTNQRNIINISSDQKVIQNRILTDIRTKQNTVADFSSKLEKKSKISSKAENKEYKNNIKRNKVKLRKKIRGQINFNSDDIFLNNKDFIPDNPSEENNINISLDKGSKISKNRRKDKSQRNLADTKTSNFLNLKQQKSIQGKNIILNKPLTIKDLSKKLSVTEASIITWLFLKGISVTINQVVDTSIAIEVAKNYDFNIVDEDKEDSQSLSKNANCTIESGVLKTTRRAPIITIFGHVDHGKTTLLDCIRKTNLVKTEVGGITQSIRGYQVEFDYLSSKEKLVFLDTPGHEAFSGMRTRGAEVTDLALLVVSADDGLKQQSIEAINYILSRNIPYVVAINKIDKKNIDLDRVKDQLAEYRLLDKISGDDNEIVEVSALKSININALLNALCKLSQKQNLQANYDTLAEGTVLESYLDKKTGPVANLLVQNGTLQKGDVIVAGAIYGKVKSLTNSCGNKIITAKPSDITNMWGFSSTPKTGLKFKVVQNEKCAKHLVNRNENNTKSYNSLNLLNTRVTLDSYKSKSTLKTINIILKANTQGSLEAIINSFLTIPQEKVQLNILAADSGSISNKDVELAVASQSIILGFNIYVDSRTQNLADKLNIKINVFNIIYNLLDFVQDYMLNLVDLEYNKLFIGQATVQTVFSVNKGIVAGCIVDSGKLKKKVSMNIYRNQVLLYSGIIDSLKRLKNDVEEVVVGNECGVMCINFHSWQRLDIIKVYELVEKEKKL</sequence>
<comment type="similarity">
    <text evidence="1 8">Belongs to the TRAFAC class translation factor GTPase superfamily. Classic translation factor GTPase family. IF-2 subfamily.</text>
</comment>
<dbReference type="FunFam" id="2.40.30.10:FF:000008">
    <property type="entry name" value="Translation initiation factor IF-2"/>
    <property type="match status" value="1"/>
</dbReference>
<feature type="binding site" evidence="8">
    <location>
        <begin position="277"/>
        <end position="284"/>
    </location>
    <ligand>
        <name>GTP</name>
        <dbReference type="ChEBI" id="CHEBI:37565"/>
    </ligand>
</feature>
<feature type="domain" description="Tr-type G" evidence="10">
    <location>
        <begin position="268"/>
        <end position="440"/>
    </location>
</feature>
<dbReference type="Pfam" id="PF04760">
    <property type="entry name" value="IF2_N"/>
    <property type="match status" value="1"/>
</dbReference>
<dbReference type="FunFam" id="3.40.50.300:FF:000019">
    <property type="entry name" value="Translation initiation factor IF-2"/>
    <property type="match status" value="1"/>
</dbReference>
<dbReference type="InterPro" id="IPR005225">
    <property type="entry name" value="Small_GTP-bd"/>
</dbReference>
<evidence type="ECO:0000256" key="3">
    <source>
        <dbReference type="ARBA" id="ARBA00022741"/>
    </source>
</evidence>
<dbReference type="PANTHER" id="PTHR43381:SF5">
    <property type="entry name" value="TR-TYPE G DOMAIN-CONTAINING PROTEIN"/>
    <property type="match status" value="1"/>
</dbReference>
<dbReference type="InterPro" id="IPR009000">
    <property type="entry name" value="Transl_B-barrel_sf"/>
</dbReference>
<dbReference type="SUPFAM" id="SSF50447">
    <property type="entry name" value="Translation proteins"/>
    <property type="match status" value="2"/>
</dbReference>
<dbReference type="InterPro" id="IPR015760">
    <property type="entry name" value="TIF_IF2"/>
</dbReference>
<dbReference type="PROSITE" id="PS51722">
    <property type="entry name" value="G_TR_2"/>
    <property type="match status" value="1"/>
</dbReference>
<dbReference type="InterPro" id="IPR000795">
    <property type="entry name" value="T_Tr_GTP-bd_dom"/>
</dbReference>
<dbReference type="NCBIfam" id="TIGR00487">
    <property type="entry name" value="IF-2"/>
    <property type="match status" value="1"/>
</dbReference>
<feature type="compositionally biased region" description="Basic residues" evidence="9">
    <location>
        <begin position="149"/>
        <end position="158"/>
    </location>
</feature>
<keyword evidence="3 8" id="KW-0547">Nucleotide-binding</keyword>
<dbReference type="InterPro" id="IPR053905">
    <property type="entry name" value="EF-G-like_DII"/>
</dbReference>
<feature type="binding site" evidence="8">
    <location>
        <begin position="381"/>
        <end position="384"/>
    </location>
    <ligand>
        <name>GTP</name>
        <dbReference type="ChEBI" id="CHEBI:37565"/>
    </ligand>
</feature>
<reference evidence="11" key="1">
    <citation type="submission" date="2020-03" db="EMBL/GenBank/DDBJ databases">
        <title>Complete organellar genome analysis of the invasive marine red alga Caulacanthus okamurae (Caulacanthaceae, Rhodophyta) from Moss Landing, California, USA.</title>
        <authorList>
            <person name="Hughey J.R."/>
        </authorList>
    </citation>
    <scope>NUCLEOTIDE SEQUENCE</scope>
</reference>
<feature type="region of interest" description="Disordered" evidence="9">
    <location>
        <begin position="135"/>
        <end position="164"/>
    </location>
</feature>
<dbReference type="InterPro" id="IPR027417">
    <property type="entry name" value="P-loop_NTPase"/>
</dbReference>
<dbReference type="GO" id="GO:0003743">
    <property type="term" value="F:translation initiation factor activity"/>
    <property type="evidence" value="ECO:0007669"/>
    <property type="project" value="UniProtKB-UniRule"/>
</dbReference>
<dbReference type="Pfam" id="PF11987">
    <property type="entry name" value="IF-2"/>
    <property type="match status" value="1"/>
</dbReference>
<keyword evidence="11" id="KW-0934">Plastid</keyword>
<protein>
    <recommendedName>
        <fullName evidence="7 8">Translation initiation factor IF-2, chloroplastic</fullName>
    </recommendedName>
</protein>
<evidence type="ECO:0000256" key="1">
    <source>
        <dbReference type="ARBA" id="ARBA00007733"/>
    </source>
</evidence>
<dbReference type="Gene3D" id="3.40.50.300">
    <property type="entry name" value="P-loop containing nucleotide triphosphate hydrolases"/>
    <property type="match status" value="1"/>
</dbReference>
<name>A0A6H1U8G8_9FLOR</name>
<dbReference type="CDD" id="cd03702">
    <property type="entry name" value="IF2_mtIF2_II"/>
    <property type="match status" value="1"/>
</dbReference>
<dbReference type="SUPFAM" id="SSF52156">
    <property type="entry name" value="Initiation factor IF2/eIF5b, domain 3"/>
    <property type="match status" value="1"/>
</dbReference>
<geneLocation type="chloroplast" evidence="11"/>
<keyword evidence="4 8" id="KW-0648">Protein biosynthesis</keyword>
<comment type="subcellular location">
    <subcellularLocation>
        <location evidence="8">Plastid</location>
        <location evidence="8">Chloroplast</location>
    </subcellularLocation>
</comment>
<dbReference type="HAMAP" id="MF_00100_B">
    <property type="entry name" value="IF_2_B"/>
    <property type="match status" value="1"/>
</dbReference>
<accession>A0A6H1U8G8</accession>
<dbReference type="InterPro" id="IPR044145">
    <property type="entry name" value="IF2_II"/>
</dbReference>
<gene>
    <name evidence="8 11" type="primary">infB</name>
</gene>